<comment type="caution">
    <text evidence="3">The sequence shown here is derived from an EMBL/GenBank/DDBJ whole genome shotgun (WGS) entry which is preliminary data.</text>
</comment>
<feature type="region of interest" description="Disordered" evidence="1">
    <location>
        <begin position="126"/>
        <end position="204"/>
    </location>
</feature>
<gene>
    <name evidence="3" type="ORF">E3N88_17077</name>
</gene>
<keyword evidence="2" id="KW-1133">Transmembrane helix</keyword>
<dbReference type="AlphaFoldDB" id="A0A5N6NQY0"/>
<reference evidence="3 4" key="1">
    <citation type="submission" date="2019-05" db="EMBL/GenBank/DDBJ databases">
        <title>Mikania micrantha, genome provides insights into the molecular mechanism of rapid growth.</title>
        <authorList>
            <person name="Liu B."/>
        </authorList>
    </citation>
    <scope>NUCLEOTIDE SEQUENCE [LARGE SCALE GENOMIC DNA]</scope>
    <source>
        <strain evidence="3">NLD-2019</strain>
        <tissue evidence="3">Leaf</tissue>
    </source>
</reference>
<dbReference type="PANTHER" id="PTHR34379">
    <property type="entry name" value="OS07G0553800 PROTEIN"/>
    <property type="match status" value="1"/>
</dbReference>
<name>A0A5N6NQY0_9ASTR</name>
<dbReference type="OrthoDB" id="1886721at2759"/>
<keyword evidence="2" id="KW-0812">Transmembrane</keyword>
<keyword evidence="4" id="KW-1185">Reference proteome</keyword>
<feature type="transmembrane region" description="Helical" evidence="2">
    <location>
        <begin position="212"/>
        <end position="244"/>
    </location>
</feature>
<feature type="compositionally biased region" description="Basic and acidic residues" evidence="1">
    <location>
        <begin position="150"/>
        <end position="159"/>
    </location>
</feature>
<dbReference type="EMBL" id="SZYD01000009">
    <property type="protein sequence ID" value="KAD5317131.1"/>
    <property type="molecule type" value="Genomic_DNA"/>
</dbReference>
<evidence type="ECO:0000256" key="2">
    <source>
        <dbReference type="SAM" id="Phobius"/>
    </source>
</evidence>
<proteinExistence type="predicted"/>
<organism evidence="3 4">
    <name type="scientific">Mikania micrantha</name>
    <name type="common">bitter vine</name>
    <dbReference type="NCBI Taxonomy" id="192012"/>
    <lineage>
        <taxon>Eukaryota</taxon>
        <taxon>Viridiplantae</taxon>
        <taxon>Streptophyta</taxon>
        <taxon>Embryophyta</taxon>
        <taxon>Tracheophyta</taxon>
        <taxon>Spermatophyta</taxon>
        <taxon>Magnoliopsida</taxon>
        <taxon>eudicotyledons</taxon>
        <taxon>Gunneridae</taxon>
        <taxon>Pentapetalae</taxon>
        <taxon>asterids</taxon>
        <taxon>campanulids</taxon>
        <taxon>Asterales</taxon>
        <taxon>Asteraceae</taxon>
        <taxon>Asteroideae</taxon>
        <taxon>Heliantheae alliance</taxon>
        <taxon>Eupatorieae</taxon>
        <taxon>Mikania</taxon>
    </lineage>
</organism>
<protein>
    <submittedName>
        <fullName evidence="3">Uncharacterized protein</fullName>
    </submittedName>
</protein>
<evidence type="ECO:0000313" key="3">
    <source>
        <dbReference type="EMBL" id="KAD5317131.1"/>
    </source>
</evidence>
<sequence>MIKDVTGAGPPSTSSRSSRFLGCFGYSGEMMSLDDVNSSSRRRNRSRRWISEWNFSCKKSSTKAVHVDFTTVHRKSKPVNEAPANPDTSLTKPRVIMVDASHAPATTDEQKINTRKKWTDIVKRENGSLRTRRKDTKPADTSATGAGVKSTEKKTETVRHPLVSPPLKPLTHSKSLPVIKKQKPPKAPTAGGGVEDGVKHKPPQSGGEFDSIIAMSILLTILVIMVLWGKLCAIFCTSALFFVAPRLVATPDRRSMELHTDRRTNISSKISLMANNTGTTRRGWDGEGSKPLIYPESQNNLNLESVEYKKKVILEGLLQRDHRNVVGRL</sequence>
<keyword evidence="2" id="KW-0472">Membrane</keyword>
<dbReference type="InterPro" id="IPR040411">
    <property type="entry name" value="At5g23160-like"/>
</dbReference>
<accession>A0A5N6NQY0</accession>
<evidence type="ECO:0000256" key="1">
    <source>
        <dbReference type="SAM" id="MobiDB-lite"/>
    </source>
</evidence>
<dbReference type="Proteomes" id="UP000326396">
    <property type="component" value="Linkage Group LG17"/>
</dbReference>
<evidence type="ECO:0000313" key="4">
    <source>
        <dbReference type="Proteomes" id="UP000326396"/>
    </source>
</evidence>
<dbReference type="PANTHER" id="PTHR34379:SF3">
    <property type="entry name" value="PROTEIN, PUTATIVE-RELATED"/>
    <property type="match status" value="1"/>
</dbReference>